<comment type="caution">
    <text evidence="2">The sequence shown here is derived from an EMBL/GenBank/DDBJ whole genome shotgun (WGS) entry which is preliminary data.</text>
</comment>
<dbReference type="RefSeq" id="WP_207334234.1">
    <property type="nucleotide sequence ID" value="NZ_JAFMYU010000003.1"/>
</dbReference>
<name>A0A939JYV5_9BACT</name>
<sequence length="507" mass="53607">MKPVTFLLPNPRVQAYQLASNLLLITVIACLLALTSCKNNTDVNPTPVGTVIANAGPDQPVQVGQTVTLDGSKSSDSQGKPLSYAWTVVRKPAKSTMTLADAATFKPTFKADEVGEYEFELTATSPNGKATDRVVVSASAAEPLVISANITVKTTLVDRIVNPDLPDYIVTKNIDVNHELTINPGVVIAFERDVRLNVNDGQGLLIAKGTAEQRIKLVGVQKTKGYWVGIAHYSGSNANILEYVDVMHTGSRSLYSTTKAALFLSGGSKAQIALKNCLFSQNDGYGIYVYEGGILREFSTNAFTNNTDAGILLDAPNVAKLDPASTFKGGNGRDVVEVTQSAITGSGEVVWAGFNDKAPYRLTGNLSIGTGFALRPGVTLEMNRDIAISVNLEGYLSATGTQSEPIVFTGANRTAGFWRGIISYSASSKNVLEYAEVSNAGSIAIVSGKKANIALWGNKSLMNITKSRISNSGGMGVFVGYGTATNADISTANTFASNAEANVFVDK</sequence>
<dbReference type="EMBL" id="JAFMYU010000003">
    <property type="protein sequence ID" value="MBO0930266.1"/>
    <property type="molecule type" value="Genomic_DNA"/>
</dbReference>
<dbReference type="Pfam" id="PF22352">
    <property type="entry name" value="K319L-like_PKD"/>
    <property type="match status" value="1"/>
</dbReference>
<dbReference type="Pfam" id="PF13229">
    <property type="entry name" value="Beta_helix"/>
    <property type="match status" value="1"/>
</dbReference>
<dbReference type="Proteomes" id="UP000664795">
    <property type="component" value="Unassembled WGS sequence"/>
</dbReference>
<evidence type="ECO:0000313" key="3">
    <source>
        <dbReference type="Proteomes" id="UP000664795"/>
    </source>
</evidence>
<dbReference type="SUPFAM" id="SSF49299">
    <property type="entry name" value="PKD domain"/>
    <property type="match status" value="1"/>
</dbReference>
<feature type="domain" description="Right handed beta helix" evidence="1">
    <location>
        <begin position="200"/>
        <end position="313"/>
    </location>
</feature>
<evidence type="ECO:0000259" key="1">
    <source>
        <dbReference type="Pfam" id="PF13229"/>
    </source>
</evidence>
<gene>
    <name evidence="2" type="ORF">J2I48_04630</name>
</gene>
<dbReference type="Gene3D" id="2.60.40.10">
    <property type="entry name" value="Immunoglobulins"/>
    <property type="match status" value="1"/>
</dbReference>
<evidence type="ECO:0000313" key="2">
    <source>
        <dbReference type="EMBL" id="MBO0930266.1"/>
    </source>
</evidence>
<proteinExistence type="predicted"/>
<dbReference type="AlphaFoldDB" id="A0A939JYV5"/>
<dbReference type="InterPro" id="IPR035986">
    <property type="entry name" value="PKD_dom_sf"/>
</dbReference>
<dbReference type="InterPro" id="IPR039448">
    <property type="entry name" value="Beta_helix"/>
</dbReference>
<keyword evidence="3" id="KW-1185">Reference proteome</keyword>
<protein>
    <submittedName>
        <fullName evidence="2">Right-handed parallel beta-helix repeat-containing protein</fullName>
    </submittedName>
</protein>
<dbReference type="PROSITE" id="PS51257">
    <property type="entry name" value="PROKAR_LIPOPROTEIN"/>
    <property type="match status" value="1"/>
</dbReference>
<accession>A0A939JYV5</accession>
<dbReference type="InterPro" id="IPR013783">
    <property type="entry name" value="Ig-like_fold"/>
</dbReference>
<reference evidence="2 3" key="1">
    <citation type="submission" date="2021-03" db="EMBL/GenBank/DDBJ databases">
        <title>Fibrella sp. HMF5036 genome sequencing and assembly.</title>
        <authorList>
            <person name="Kang H."/>
            <person name="Kim H."/>
            <person name="Bae S."/>
            <person name="Joh K."/>
        </authorList>
    </citation>
    <scope>NUCLEOTIDE SEQUENCE [LARGE SCALE GENOMIC DNA]</scope>
    <source>
        <strain evidence="2 3">HMF5036</strain>
    </source>
</reference>
<organism evidence="2 3">
    <name type="scientific">Fibrella aquatilis</name>
    <dbReference type="NCBI Taxonomy" id="2817059"/>
    <lineage>
        <taxon>Bacteria</taxon>
        <taxon>Pseudomonadati</taxon>
        <taxon>Bacteroidota</taxon>
        <taxon>Cytophagia</taxon>
        <taxon>Cytophagales</taxon>
        <taxon>Spirosomataceae</taxon>
        <taxon>Fibrella</taxon>
    </lineage>
</organism>